<accession>A0A117Q4R8</accession>
<dbReference type="InterPro" id="IPR015813">
    <property type="entry name" value="Pyrv/PenolPyrv_kinase-like_dom"/>
</dbReference>
<organism evidence="1 2">
    <name type="scientific">Streptomyces yokosukanensis</name>
    <dbReference type="NCBI Taxonomy" id="67386"/>
    <lineage>
        <taxon>Bacteria</taxon>
        <taxon>Bacillati</taxon>
        <taxon>Actinomycetota</taxon>
        <taxon>Actinomycetes</taxon>
        <taxon>Kitasatosporales</taxon>
        <taxon>Streptomycetaceae</taxon>
        <taxon>Streptomyces</taxon>
    </lineage>
</organism>
<dbReference type="OrthoDB" id="9780430at2"/>
<dbReference type="Proteomes" id="UP000053127">
    <property type="component" value="Unassembled WGS sequence"/>
</dbReference>
<evidence type="ECO:0000313" key="1">
    <source>
        <dbReference type="EMBL" id="KUN09144.1"/>
    </source>
</evidence>
<dbReference type="Pfam" id="PF13714">
    <property type="entry name" value="PEP_mutase"/>
    <property type="match status" value="1"/>
</dbReference>
<evidence type="ECO:0000313" key="2">
    <source>
        <dbReference type="Proteomes" id="UP000053127"/>
    </source>
</evidence>
<name>A0A117Q4R8_9ACTN</name>
<keyword evidence="2" id="KW-1185">Reference proteome</keyword>
<dbReference type="InterPro" id="IPR039556">
    <property type="entry name" value="ICL/PEPM"/>
</dbReference>
<dbReference type="EMBL" id="LMWN01000006">
    <property type="protein sequence ID" value="KUN09144.1"/>
    <property type="molecule type" value="Genomic_DNA"/>
</dbReference>
<keyword evidence="1" id="KW-0489">Methyltransferase</keyword>
<dbReference type="GO" id="GO:0008168">
    <property type="term" value="F:methyltransferase activity"/>
    <property type="evidence" value="ECO:0007669"/>
    <property type="project" value="UniProtKB-KW"/>
</dbReference>
<reference evidence="1 2" key="1">
    <citation type="submission" date="2015-10" db="EMBL/GenBank/DDBJ databases">
        <title>Draft genome sequence of Streptomyces yokosukanensis DSM 40224, type strain for the species Streptomyces yokosukanensis.</title>
        <authorList>
            <person name="Ruckert C."/>
            <person name="Winkler A."/>
            <person name="Kalinowski J."/>
            <person name="Kampfer P."/>
            <person name="Glaeser S."/>
        </authorList>
    </citation>
    <scope>NUCLEOTIDE SEQUENCE [LARGE SCALE GENOMIC DNA]</scope>
    <source>
        <strain evidence="1 2">DSM 40224</strain>
    </source>
</reference>
<dbReference type="PANTHER" id="PTHR42905">
    <property type="entry name" value="PHOSPHOENOLPYRUVATE CARBOXYLASE"/>
    <property type="match status" value="1"/>
</dbReference>
<gene>
    <name evidence="1" type="ORF">AQI95_04635</name>
</gene>
<proteinExistence type="predicted"/>
<dbReference type="STRING" id="67386.AQI95_04635"/>
<protein>
    <submittedName>
        <fullName evidence="1">3-methyl-2-oxobutanoate hydroxymethyltransferase</fullName>
    </submittedName>
</protein>
<dbReference type="SUPFAM" id="SSF51621">
    <property type="entry name" value="Phosphoenolpyruvate/pyruvate domain"/>
    <property type="match status" value="1"/>
</dbReference>
<comment type="caution">
    <text evidence="1">The sequence shown here is derived from an EMBL/GenBank/DDBJ whole genome shotgun (WGS) entry which is preliminary data.</text>
</comment>
<dbReference type="CDD" id="cd00377">
    <property type="entry name" value="ICL_PEPM"/>
    <property type="match status" value="1"/>
</dbReference>
<dbReference type="Gene3D" id="3.20.20.60">
    <property type="entry name" value="Phosphoenolpyruvate-binding domains"/>
    <property type="match status" value="1"/>
</dbReference>
<dbReference type="PANTHER" id="PTHR42905:SF16">
    <property type="entry name" value="CARBOXYPHOSPHONOENOLPYRUVATE PHOSPHONOMUTASE-LIKE PROTEIN (AFU_ORTHOLOGUE AFUA_5G07230)"/>
    <property type="match status" value="1"/>
</dbReference>
<keyword evidence="1" id="KW-0808">Transferase</keyword>
<dbReference type="InterPro" id="IPR040442">
    <property type="entry name" value="Pyrv_kinase-like_dom_sf"/>
</dbReference>
<dbReference type="RefSeq" id="WP_067117742.1">
    <property type="nucleotide sequence ID" value="NZ_JBFACD010000028.1"/>
</dbReference>
<dbReference type="AlphaFoldDB" id="A0A117Q4R8"/>
<sequence>METVQRELAEALRALHTPADGRALVLPNAWDAASAALIAQAGARAIATTSAGVAWSAGRPDGHGLTRQEMADAVRRIADAVDVPVSADIEGGYGPGADDVAATVRAVIAAGAVGVNLEDSHAPGGPLHDVPAQAARVRSARSAAEEARLPGLWINARTDVFLFGIGAAEDRLDDVLSRAAAYAEAGADSLFVPGLLDLDTVAELVRRSPLPVNVMTGPGAPPVKAFEAVGVRRISVGTALAQAAYGVAQRAAAELLDAGSYGALADAVDFGTVNSAVTSAVASI</sequence>
<dbReference type="GO" id="GO:0032259">
    <property type="term" value="P:methylation"/>
    <property type="evidence" value="ECO:0007669"/>
    <property type="project" value="UniProtKB-KW"/>
</dbReference>